<evidence type="ECO:0000256" key="1">
    <source>
        <dbReference type="ARBA" id="ARBA00022927"/>
    </source>
</evidence>
<dbReference type="STRING" id="41875.K8EK37"/>
<sequence length="274" mass="31360">MSAYGFGGQSVTQKSGVDATLAKKLSRWEHHRSETSDAFESVEKASKQFQECCASKASRIVSAEEKIRSRNIFKREYERFKDALEKLENCLTMGANSARDFADRQKILLGFTEKKRIFVAQMEADDERSSLLSSSSSNNNNGGSNTSKKLSAEEMTEGMTPEQLLRLQMQQIKSQDQTLHALSRLSTKLKATSGTIYNEIEEQMEIADDLEKDFKQTQMKMKALRKKGHELNGYRKNEIAEQDRKIRLEAEKEREKEIRAKEASQKGFWGWFNS</sequence>
<keyword evidence="1" id="KW-0813">Transport</keyword>
<dbReference type="PROSITE" id="PS50192">
    <property type="entry name" value="T_SNARE"/>
    <property type="match status" value="1"/>
</dbReference>
<reference evidence="5 6" key="1">
    <citation type="submission" date="2011-10" db="EMBL/GenBank/DDBJ databases">
        <authorList>
            <person name="Genoscope - CEA"/>
        </authorList>
    </citation>
    <scope>NUCLEOTIDE SEQUENCE [LARGE SCALE GENOMIC DNA]</scope>
    <source>
        <strain evidence="5 6">RCC 1105</strain>
    </source>
</reference>
<gene>
    <name evidence="5" type="ordered locus">Bathy10g02320</name>
</gene>
<accession>K8EK37</accession>
<feature type="coiled-coil region" evidence="2">
    <location>
        <begin position="200"/>
        <end position="227"/>
    </location>
</feature>
<evidence type="ECO:0000256" key="2">
    <source>
        <dbReference type="SAM" id="Coils"/>
    </source>
</evidence>
<dbReference type="GO" id="GO:0015031">
    <property type="term" value="P:protein transport"/>
    <property type="evidence" value="ECO:0007669"/>
    <property type="project" value="UniProtKB-KW"/>
</dbReference>
<dbReference type="InterPro" id="IPR000727">
    <property type="entry name" value="T_SNARE_dom"/>
</dbReference>
<keyword evidence="2" id="KW-0175">Coiled coil</keyword>
<keyword evidence="6" id="KW-1185">Reference proteome</keyword>
<evidence type="ECO:0000259" key="4">
    <source>
        <dbReference type="PROSITE" id="PS50192"/>
    </source>
</evidence>
<dbReference type="SUPFAM" id="SSF58038">
    <property type="entry name" value="SNARE fusion complex"/>
    <property type="match status" value="1"/>
</dbReference>
<dbReference type="Proteomes" id="UP000198341">
    <property type="component" value="Chromosome 10"/>
</dbReference>
<name>K8EK37_9CHLO</name>
<keyword evidence="1" id="KW-0653">Protein transport</keyword>
<evidence type="ECO:0000313" key="6">
    <source>
        <dbReference type="Proteomes" id="UP000198341"/>
    </source>
</evidence>
<proteinExistence type="predicted"/>
<dbReference type="OrthoDB" id="428895at2759"/>
<feature type="region of interest" description="Disordered" evidence="3">
    <location>
        <begin position="129"/>
        <end position="158"/>
    </location>
</feature>
<feature type="domain" description="T-SNARE coiled-coil homology" evidence="4">
    <location>
        <begin position="169"/>
        <end position="231"/>
    </location>
</feature>
<dbReference type="AlphaFoldDB" id="K8EK37"/>
<feature type="compositionally biased region" description="Low complexity" evidence="3">
    <location>
        <begin position="130"/>
        <end position="149"/>
    </location>
</feature>
<dbReference type="RefSeq" id="XP_007510848.1">
    <property type="nucleotide sequence ID" value="XM_007510786.1"/>
</dbReference>
<evidence type="ECO:0000313" key="5">
    <source>
        <dbReference type="EMBL" id="CCO18381.1"/>
    </source>
</evidence>
<dbReference type="EMBL" id="FO082269">
    <property type="protein sequence ID" value="CCO18381.1"/>
    <property type="molecule type" value="Genomic_DNA"/>
</dbReference>
<dbReference type="Gene3D" id="1.20.5.110">
    <property type="match status" value="1"/>
</dbReference>
<dbReference type="GeneID" id="19013308"/>
<organism evidence="5 6">
    <name type="scientific">Bathycoccus prasinos</name>
    <dbReference type="NCBI Taxonomy" id="41875"/>
    <lineage>
        <taxon>Eukaryota</taxon>
        <taxon>Viridiplantae</taxon>
        <taxon>Chlorophyta</taxon>
        <taxon>Mamiellophyceae</taxon>
        <taxon>Mamiellales</taxon>
        <taxon>Bathycoccaceae</taxon>
        <taxon>Bathycoccus</taxon>
    </lineage>
</organism>
<dbReference type="KEGG" id="bpg:Bathy10g02320"/>
<dbReference type="CDD" id="cd15841">
    <property type="entry name" value="SNARE_Qc"/>
    <property type="match status" value="1"/>
</dbReference>
<evidence type="ECO:0000256" key="3">
    <source>
        <dbReference type="SAM" id="MobiDB-lite"/>
    </source>
</evidence>
<protein>
    <recommendedName>
        <fullName evidence="4">t-SNARE coiled-coil homology domain-containing protein</fullName>
    </recommendedName>
</protein>